<evidence type="ECO:0000313" key="3">
    <source>
        <dbReference type="Proteomes" id="UP001174934"/>
    </source>
</evidence>
<protein>
    <recommendedName>
        <fullName evidence="1">N-acetyltransferase domain-containing protein</fullName>
    </recommendedName>
</protein>
<reference evidence="2" key="1">
    <citation type="submission" date="2023-06" db="EMBL/GenBank/DDBJ databases">
        <title>Genome-scale phylogeny and comparative genomics of the fungal order Sordariales.</title>
        <authorList>
            <consortium name="Lawrence Berkeley National Laboratory"/>
            <person name="Hensen N."/>
            <person name="Bonometti L."/>
            <person name="Westerberg I."/>
            <person name="Brannstrom I.O."/>
            <person name="Guillou S."/>
            <person name="Cros-Aarteil S."/>
            <person name="Calhoun S."/>
            <person name="Haridas S."/>
            <person name="Kuo A."/>
            <person name="Mondo S."/>
            <person name="Pangilinan J."/>
            <person name="Riley R."/>
            <person name="LaButti K."/>
            <person name="Andreopoulos B."/>
            <person name="Lipzen A."/>
            <person name="Chen C."/>
            <person name="Yanf M."/>
            <person name="Daum C."/>
            <person name="Ng V."/>
            <person name="Clum A."/>
            <person name="Steindorff A."/>
            <person name="Ohm R."/>
            <person name="Martin F."/>
            <person name="Silar P."/>
            <person name="Natvig D."/>
            <person name="Lalanne C."/>
            <person name="Gautier V."/>
            <person name="Ament-velasquez S.L."/>
            <person name="Kruys A."/>
            <person name="Hutchinson M.I."/>
            <person name="Powell A.J."/>
            <person name="Barry K."/>
            <person name="Miller A.N."/>
            <person name="Grigoriev I.V."/>
            <person name="Debuchy R."/>
            <person name="Gladieux P."/>
            <person name="Thoren M.H."/>
            <person name="Johannesson H."/>
        </authorList>
    </citation>
    <scope>NUCLEOTIDE SEQUENCE</scope>
    <source>
        <strain evidence="2">SMH3391-2</strain>
    </source>
</reference>
<proteinExistence type="predicted"/>
<sequence>MPPSNTATIRPSHTITTPRLTIRTTVPADAPGIAALRSHPANNPYTKPDSPDPAAYLERMRQWHAATAEGRSAFMVILLHPTPDTASESNEPEGLVGFGGFNEFRWLGDDSETQELEADIGGQIDHAYWRRPSSLWGPHTAHK</sequence>
<dbReference type="InterPro" id="IPR000182">
    <property type="entry name" value="GNAT_dom"/>
</dbReference>
<dbReference type="EMBL" id="JAULSR010000001">
    <property type="protein sequence ID" value="KAK0634233.1"/>
    <property type="molecule type" value="Genomic_DNA"/>
</dbReference>
<dbReference type="Pfam" id="PF13302">
    <property type="entry name" value="Acetyltransf_3"/>
    <property type="match status" value="1"/>
</dbReference>
<organism evidence="2 3">
    <name type="scientific">Bombardia bombarda</name>
    <dbReference type="NCBI Taxonomy" id="252184"/>
    <lineage>
        <taxon>Eukaryota</taxon>
        <taxon>Fungi</taxon>
        <taxon>Dikarya</taxon>
        <taxon>Ascomycota</taxon>
        <taxon>Pezizomycotina</taxon>
        <taxon>Sordariomycetes</taxon>
        <taxon>Sordariomycetidae</taxon>
        <taxon>Sordariales</taxon>
        <taxon>Lasiosphaeriaceae</taxon>
        <taxon>Bombardia</taxon>
    </lineage>
</organism>
<comment type="caution">
    <text evidence="2">The sequence shown here is derived from an EMBL/GenBank/DDBJ whole genome shotgun (WGS) entry which is preliminary data.</text>
</comment>
<dbReference type="Proteomes" id="UP001174934">
    <property type="component" value="Unassembled WGS sequence"/>
</dbReference>
<accession>A0AA39XHS2</accession>
<name>A0AA39XHS2_9PEZI</name>
<dbReference type="Gene3D" id="3.40.630.30">
    <property type="match status" value="1"/>
</dbReference>
<keyword evidence="3" id="KW-1185">Reference proteome</keyword>
<evidence type="ECO:0000259" key="1">
    <source>
        <dbReference type="Pfam" id="PF13302"/>
    </source>
</evidence>
<dbReference type="InterPro" id="IPR016181">
    <property type="entry name" value="Acyl_CoA_acyltransferase"/>
</dbReference>
<dbReference type="AlphaFoldDB" id="A0AA39XHS2"/>
<dbReference type="SUPFAM" id="SSF55729">
    <property type="entry name" value="Acyl-CoA N-acyltransferases (Nat)"/>
    <property type="match status" value="1"/>
</dbReference>
<feature type="domain" description="N-acetyltransferase" evidence="1">
    <location>
        <begin position="19"/>
        <end position="131"/>
    </location>
</feature>
<gene>
    <name evidence="2" type="ORF">B0T17DRAFT_611279</name>
</gene>
<evidence type="ECO:0000313" key="2">
    <source>
        <dbReference type="EMBL" id="KAK0634233.1"/>
    </source>
</evidence>
<dbReference type="GO" id="GO:0016747">
    <property type="term" value="F:acyltransferase activity, transferring groups other than amino-acyl groups"/>
    <property type="evidence" value="ECO:0007669"/>
    <property type="project" value="InterPro"/>
</dbReference>